<comment type="caution">
    <text evidence="1">The sequence shown here is derived from an EMBL/GenBank/DDBJ whole genome shotgun (WGS) entry which is preliminary data.</text>
</comment>
<protein>
    <recommendedName>
        <fullName evidence="3">TupA-like ATPgrasp</fullName>
    </recommendedName>
</protein>
<dbReference type="AlphaFoldDB" id="E9S8A6"/>
<dbReference type="RefSeq" id="WP_002847183.1">
    <property type="nucleotide sequence ID" value="NZ_ADKM02000019.1"/>
</dbReference>
<dbReference type="Proteomes" id="UP000004259">
    <property type="component" value="Unassembled WGS sequence"/>
</dbReference>
<dbReference type="OrthoDB" id="9791827at2"/>
<sequence length="302" mass="35328">MDYKKIIKNRKTRFLILKLLGFVPDSIILKLQYRIKLGRSLNLKHPKRFTEKLQWYKINYRNPVMHKCVDKYGVRKYVESKGLGDILVKLYGHYKTINDVPFSSLPNSFVIKTTHGGGGLNVVVVPDKSKLDTHELKQKLSFSEDRVDNNGGGREWAYYGLRTGIVVEQLLVNSQNPEAGVNDYKIFCYNGHAKYIIVDVDRYIGHKRNFYDREWNNLHITSDCPASDREIEKPERLEEMLRIAEKLSEDFPYVRVDLYCVDGKVYFGELTFYPWSGYVQFTPDKFDFELGKQFQLPNKNKG</sequence>
<dbReference type="STRING" id="246199.CUS_4805"/>
<dbReference type="EMBL" id="ADKM02000019">
    <property type="protein sequence ID" value="EGC04486.1"/>
    <property type="molecule type" value="Genomic_DNA"/>
</dbReference>
<accession>E9S8A6</accession>
<name>E9S8A6_RUMAL</name>
<dbReference type="eggNOG" id="COG3307">
    <property type="taxonomic scope" value="Bacteria"/>
</dbReference>
<dbReference type="SUPFAM" id="SSF56059">
    <property type="entry name" value="Glutathione synthetase ATP-binding domain-like"/>
    <property type="match status" value="1"/>
</dbReference>
<dbReference type="Pfam" id="PF14305">
    <property type="entry name" value="ATPgrasp_TupA"/>
    <property type="match status" value="1"/>
</dbReference>
<organism evidence="1 2">
    <name type="scientific">Ruminococcus albus 8</name>
    <dbReference type="NCBI Taxonomy" id="246199"/>
    <lineage>
        <taxon>Bacteria</taxon>
        <taxon>Bacillati</taxon>
        <taxon>Bacillota</taxon>
        <taxon>Clostridia</taxon>
        <taxon>Eubacteriales</taxon>
        <taxon>Oscillospiraceae</taxon>
        <taxon>Ruminococcus</taxon>
    </lineage>
</organism>
<reference evidence="1 2" key="1">
    <citation type="submission" date="2011-02" db="EMBL/GenBank/DDBJ databases">
        <authorList>
            <person name="Nelson K.E."/>
            <person name="Sutton G."/>
            <person name="Torralba M."/>
            <person name="Durkin S."/>
            <person name="Harkins D."/>
            <person name="Montgomery R."/>
            <person name="Ziemer C."/>
            <person name="Klaassens E."/>
            <person name="Ocuiv P."/>
            <person name="Morrison M."/>
        </authorList>
    </citation>
    <scope>NUCLEOTIDE SEQUENCE [LARGE SCALE GENOMIC DNA]</scope>
    <source>
        <strain evidence="1 2">8</strain>
    </source>
</reference>
<evidence type="ECO:0000313" key="1">
    <source>
        <dbReference type="EMBL" id="EGC04486.1"/>
    </source>
</evidence>
<proteinExistence type="predicted"/>
<evidence type="ECO:0008006" key="3">
    <source>
        <dbReference type="Google" id="ProtNLM"/>
    </source>
</evidence>
<gene>
    <name evidence="1" type="ORF">CUS_4805</name>
</gene>
<dbReference type="InterPro" id="IPR029465">
    <property type="entry name" value="ATPgrasp_TupA"/>
</dbReference>
<evidence type="ECO:0000313" key="2">
    <source>
        <dbReference type="Proteomes" id="UP000004259"/>
    </source>
</evidence>
<keyword evidence="2" id="KW-1185">Reference proteome</keyword>